<dbReference type="InterPro" id="IPR030489">
    <property type="entry name" value="TR_Rrf2-type_CS"/>
</dbReference>
<dbReference type="SUPFAM" id="SSF46785">
    <property type="entry name" value="Winged helix' DNA-binding domain"/>
    <property type="match status" value="1"/>
</dbReference>
<name>A0A9D1ANU7_9FIRM</name>
<dbReference type="NCBIfam" id="TIGR00738">
    <property type="entry name" value="rrf2_super"/>
    <property type="match status" value="1"/>
</dbReference>
<dbReference type="InterPro" id="IPR000944">
    <property type="entry name" value="Tscrpt_reg_Rrf2"/>
</dbReference>
<dbReference type="Gene3D" id="1.10.10.10">
    <property type="entry name" value="Winged helix-like DNA-binding domain superfamily/Winged helix DNA-binding domain"/>
    <property type="match status" value="1"/>
</dbReference>
<dbReference type="PROSITE" id="PS51197">
    <property type="entry name" value="HTH_RRF2_2"/>
    <property type="match status" value="1"/>
</dbReference>
<dbReference type="GO" id="GO:0005829">
    <property type="term" value="C:cytosol"/>
    <property type="evidence" value="ECO:0007669"/>
    <property type="project" value="TreeGrafter"/>
</dbReference>
<dbReference type="PANTHER" id="PTHR33221:SF2">
    <property type="entry name" value="TRANSCRIPTIONAL REGULATOR"/>
    <property type="match status" value="1"/>
</dbReference>
<dbReference type="PROSITE" id="PS01332">
    <property type="entry name" value="HTH_RRF2_1"/>
    <property type="match status" value="1"/>
</dbReference>
<dbReference type="Proteomes" id="UP000824242">
    <property type="component" value="Unassembled WGS sequence"/>
</dbReference>
<dbReference type="InterPro" id="IPR036390">
    <property type="entry name" value="WH_DNA-bd_sf"/>
</dbReference>
<reference evidence="1" key="2">
    <citation type="journal article" date="2021" name="PeerJ">
        <title>Extensive microbial diversity within the chicken gut microbiome revealed by metagenomics and culture.</title>
        <authorList>
            <person name="Gilroy R."/>
            <person name="Ravi A."/>
            <person name="Getino M."/>
            <person name="Pursley I."/>
            <person name="Horton D.L."/>
            <person name="Alikhan N.F."/>
            <person name="Baker D."/>
            <person name="Gharbi K."/>
            <person name="Hall N."/>
            <person name="Watson M."/>
            <person name="Adriaenssens E.M."/>
            <person name="Foster-Nyarko E."/>
            <person name="Jarju S."/>
            <person name="Secka A."/>
            <person name="Antonio M."/>
            <person name="Oren A."/>
            <person name="Chaudhuri R.R."/>
            <person name="La Ragione R."/>
            <person name="Hildebrand F."/>
            <person name="Pallen M.J."/>
        </authorList>
    </citation>
    <scope>NUCLEOTIDE SEQUENCE</scope>
    <source>
        <strain evidence="1">ChiSxjej1B13-7958</strain>
    </source>
</reference>
<dbReference type="EMBL" id="DVGZ01000108">
    <property type="protein sequence ID" value="HIR47936.1"/>
    <property type="molecule type" value="Genomic_DNA"/>
</dbReference>
<accession>A0A9D1ANU7</accession>
<dbReference type="InterPro" id="IPR036388">
    <property type="entry name" value="WH-like_DNA-bd_sf"/>
</dbReference>
<gene>
    <name evidence="1" type="ORF">IAB89_09835</name>
</gene>
<comment type="caution">
    <text evidence="1">The sequence shown here is derived from an EMBL/GenBank/DDBJ whole genome shotgun (WGS) entry which is preliminary data.</text>
</comment>
<dbReference type="PANTHER" id="PTHR33221">
    <property type="entry name" value="WINGED HELIX-TURN-HELIX TRANSCRIPTIONAL REGULATOR, RRF2 FAMILY"/>
    <property type="match status" value="1"/>
</dbReference>
<protein>
    <submittedName>
        <fullName evidence="1">Rrf2 family transcriptional regulator</fullName>
    </submittedName>
</protein>
<evidence type="ECO:0000313" key="1">
    <source>
        <dbReference type="EMBL" id="HIR47936.1"/>
    </source>
</evidence>
<dbReference type="Pfam" id="PF02082">
    <property type="entry name" value="Rrf2"/>
    <property type="match status" value="1"/>
</dbReference>
<organism evidence="1 2">
    <name type="scientific">Candidatus Caccousia avicola</name>
    <dbReference type="NCBI Taxonomy" id="2840721"/>
    <lineage>
        <taxon>Bacteria</taxon>
        <taxon>Bacillati</taxon>
        <taxon>Bacillota</taxon>
        <taxon>Clostridia</taxon>
        <taxon>Eubacteriales</taxon>
        <taxon>Oscillospiraceae</taxon>
        <taxon>Oscillospiraceae incertae sedis</taxon>
        <taxon>Candidatus Caccousia</taxon>
    </lineage>
</organism>
<reference evidence="1" key="1">
    <citation type="submission" date="2020-10" db="EMBL/GenBank/DDBJ databases">
        <authorList>
            <person name="Gilroy R."/>
        </authorList>
    </citation>
    <scope>NUCLEOTIDE SEQUENCE</scope>
    <source>
        <strain evidence="1">ChiSxjej1B13-7958</strain>
    </source>
</reference>
<evidence type="ECO:0000313" key="2">
    <source>
        <dbReference type="Proteomes" id="UP000824242"/>
    </source>
</evidence>
<proteinExistence type="predicted"/>
<dbReference type="AlphaFoldDB" id="A0A9D1ANU7"/>
<sequence length="142" mass="15784">MHMTLEADYAVRIVGCLTQAARRCDAAYLAEQTQVPLRFSLKILRKLVQDGLVVSYKGARGGYCLARPASEITLRQVLEAVEGPYVLSRCQRDEGCCPQMHSCRFSAIYAEISELVREKLDAHTFAELCSCGTDQQKCDSST</sequence>
<dbReference type="GO" id="GO:0003700">
    <property type="term" value="F:DNA-binding transcription factor activity"/>
    <property type="evidence" value="ECO:0007669"/>
    <property type="project" value="TreeGrafter"/>
</dbReference>